<dbReference type="InterPro" id="IPR026960">
    <property type="entry name" value="RVT-Znf"/>
</dbReference>
<gene>
    <name evidence="2" type="ORF">GH714_011267</name>
</gene>
<dbReference type="Pfam" id="PF13966">
    <property type="entry name" value="zf-RVT"/>
    <property type="match status" value="1"/>
</dbReference>
<reference evidence="2 3" key="1">
    <citation type="journal article" date="2020" name="Mol. Plant">
        <title>The Chromosome-Based Rubber Tree Genome Provides New Insights into Spurge Genome Evolution and Rubber Biosynthesis.</title>
        <authorList>
            <person name="Liu J."/>
            <person name="Shi C."/>
            <person name="Shi C.C."/>
            <person name="Li W."/>
            <person name="Zhang Q.J."/>
            <person name="Zhang Y."/>
            <person name="Li K."/>
            <person name="Lu H.F."/>
            <person name="Shi C."/>
            <person name="Zhu S.T."/>
            <person name="Xiao Z.Y."/>
            <person name="Nan H."/>
            <person name="Yue Y."/>
            <person name="Zhu X.G."/>
            <person name="Wu Y."/>
            <person name="Hong X.N."/>
            <person name="Fan G.Y."/>
            <person name="Tong Y."/>
            <person name="Zhang D."/>
            <person name="Mao C.L."/>
            <person name="Liu Y.L."/>
            <person name="Hao S.J."/>
            <person name="Liu W.Q."/>
            <person name="Lv M.Q."/>
            <person name="Zhang H.B."/>
            <person name="Liu Y."/>
            <person name="Hu-Tang G.R."/>
            <person name="Wang J.P."/>
            <person name="Wang J.H."/>
            <person name="Sun Y.H."/>
            <person name="Ni S.B."/>
            <person name="Chen W.B."/>
            <person name="Zhang X.C."/>
            <person name="Jiao Y.N."/>
            <person name="Eichler E.E."/>
            <person name="Li G.H."/>
            <person name="Liu X."/>
            <person name="Gao L.Z."/>
        </authorList>
    </citation>
    <scope>NUCLEOTIDE SEQUENCE [LARGE SCALE GENOMIC DNA]</scope>
    <source>
        <strain evidence="3">cv. GT1</strain>
        <tissue evidence="2">Leaf</tissue>
    </source>
</reference>
<evidence type="ECO:0000313" key="2">
    <source>
        <dbReference type="EMBL" id="KAF2308605.1"/>
    </source>
</evidence>
<protein>
    <recommendedName>
        <fullName evidence="1">Reverse transcriptase zinc-binding domain-containing protein</fullName>
    </recommendedName>
</protein>
<dbReference type="AlphaFoldDB" id="A0A6A6M7W1"/>
<proteinExistence type="predicted"/>
<evidence type="ECO:0000259" key="1">
    <source>
        <dbReference type="Pfam" id="PF13966"/>
    </source>
</evidence>
<sequence>MMRGRGFWHFNKNGIYSVKSAYHVLSEDHLISFGQLGGLNWKKLWLVPVPPKVKNLVRRALHNIIPTVANLQTRKVYIGGGCLKCSAFEDADHGFLTCPCAYDCWESFGFGEVDQFASLSSFVAFILALSDKQPIARSFMILWGLWVKRNQLVWQGKSCTGQDVVDMALSCLADWEASQSCYQQYVSPVSRMSIVDHWFPPPMSFYKCNIDAGIFELEKKFSYAAVVRDSSGNFQATFSGFQDGVVLPKLAEA</sequence>
<dbReference type="EMBL" id="JAAGAX010000007">
    <property type="protein sequence ID" value="KAF2308605.1"/>
    <property type="molecule type" value="Genomic_DNA"/>
</dbReference>
<evidence type="ECO:0000313" key="3">
    <source>
        <dbReference type="Proteomes" id="UP000467840"/>
    </source>
</evidence>
<accession>A0A6A6M7W1</accession>
<name>A0A6A6M7W1_HEVBR</name>
<comment type="caution">
    <text evidence="2">The sequence shown here is derived from an EMBL/GenBank/DDBJ whole genome shotgun (WGS) entry which is preliminary data.</text>
</comment>
<organism evidence="2 3">
    <name type="scientific">Hevea brasiliensis</name>
    <name type="common">Para rubber tree</name>
    <name type="synonym">Siphonia brasiliensis</name>
    <dbReference type="NCBI Taxonomy" id="3981"/>
    <lineage>
        <taxon>Eukaryota</taxon>
        <taxon>Viridiplantae</taxon>
        <taxon>Streptophyta</taxon>
        <taxon>Embryophyta</taxon>
        <taxon>Tracheophyta</taxon>
        <taxon>Spermatophyta</taxon>
        <taxon>Magnoliopsida</taxon>
        <taxon>eudicotyledons</taxon>
        <taxon>Gunneridae</taxon>
        <taxon>Pentapetalae</taxon>
        <taxon>rosids</taxon>
        <taxon>fabids</taxon>
        <taxon>Malpighiales</taxon>
        <taxon>Euphorbiaceae</taxon>
        <taxon>Crotonoideae</taxon>
        <taxon>Micrandreae</taxon>
        <taxon>Hevea</taxon>
    </lineage>
</organism>
<feature type="domain" description="Reverse transcriptase zinc-binding" evidence="1">
    <location>
        <begin position="16"/>
        <end position="105"/>
    </location>
</feature>
<dbReference type="Proteomes" id="UP000467840">
    <property type="component" value="Chromosome 17"/>
</dbReference>
<keyword evidence="3" id="KW-1185">Reference proteome</keyword>